<name>A0A495W3L6_9PSEU</name>
<evidence type="ECO:0000256" key="1">
    <source>
        <dbReference type="ARBA" id="ARBA00005254"/>
    </source>
</evidence>
<evidence type="ECO:0000313" key="6">
    <source>
        <dbReference type="Proteomes" id="UP000282084"/>
    </source>
</evidence>
<evidence type="ECO:0000256" key="4">
    <source>
        <dbReference type="RuleBase" id="RU003707"/>
    </source>
</evidence>
<dbReference type="EMBL" id="RBXO01000001">
    <property type="protein sequence ID" value="RKT56311.1"/>
    <property type="molecule type" value="Genomic_DNA"/>
</dbReference>
<proteinExistence type="inferred from homology"/>
<keyword evidence="6" id="KW-1185">Reference proteome</keyword>
<dbReference type="InterPro" id="IPR001753">
    <property type="entry name" value="Enoyl-CoA_hydra/iso"/>
</dbReference>
<dbReference type="InterPro" id="IPR018376">
    <property type="entry name" value="Enoyl-CoA_hyd/isom_CS"/>
</dbReference>
<organism evidence="5 6">
    <name type="scientific">Saccharothrix australiensis</name>
    <dbReference type="NCBI Taxonomy" id="2072"/>
    <lineage>
        <taxon>Bacteria</taxon>
        <taxon>Bacillati</taxon>
        <taxon>Actinomycetota</taxon>
        <taxon>Actinomycetes</taxon>
        <taxon>Pseudonocardiales</taxon>
        <taxon>Pseudonocardiaceae</taxon>
        <taxon>Saccharothrix</taxon>
    </lineage>
</organism>
<dbReference type="RefSeq" id="WP_121007901.1">
    <property type="nucleotide sequence ID" value="NZ_RBXO01000001.1"/>
</dbReference>
<gene>
    <name evidence="5" type="ORF">C8E97_5007</name>
</gene>
<keyword evidence="3" id="KW-0456">Lyase</keyword>
<dbReference type="Pfam" id="PF00378">
    <property type="entry name" value="ECH_1"/>
    <property type="match status" value="1"/>
</dbReference>
<dbReference type="Gene3D" id="3.90.226.10">
    <property type="entry name" value="2-enoyl-CoA Hydratase, Chain A, domain 1"/>
    <property type="match status" value="1"/>
</dbReference>
<dbReference type="InterPro" id="IPR029045">
    <property type="entry name" value="ClpP/crotonase-like_dom_sf"/>
</dbReference>
<keyword evidence="2" id="KW-0443">Lipid metabolism</keyword>
<dbReference type="Proteomes" id="UP000282084">
    <property type="component" value="Unassembled WGS sequence"/>
</dbReference>
<reference evidence="5 6" key="1">
    <citation type="submission" date="2018-10" db="EMBL/GenBank/DDBJ databases">
        <title>Sequencing the genomes of 1000 actinobacteria strains.</title>
        <authorList>
            <person name="Klenk H.-P."/>
        </authorList>
    </citation>
    <scope>NUCLEOTIDE SEQUENCE [LARGE SCALE GENOMIC DNA]</scope>
    <source>
        <strain evidence="5 6">DSM 43800</strain>
    </source>
</reference>
<accession>A0A495W3L6</accession>
<evidence type="ECO:0000313" key="5">
    <source>
        <dbReference type="EMBL" id="RKT56311.1"/>
    </source>
</evidence>
<dbReference type="SUPFAM" id="SSF52096">
    <property type="entry name" value="ClpP/crotonase"/>
    <property type="match status" value="1"/>
</dbReference>
<evidence type="ECO:0000256" key="3">
    <source>
        <dbReference type="ARBA" id="ARBA00023239"/>
    </source>
</evidence>
<dbReference type="GO" id="GO:0006635">
    <property type="term" value="P:fatty acid beta-oxidation"/>
    <property type="evidence" value="ECO:0007669"/>
    <property type="project" value="TreeGrafter"/>
</dbReference>
<sequence length="283" mass="29613">MSAPTTIDADLLERGGVRLVVDGPRATITLDRPDVLNAQTPTTWVALRTIGAQLDPDVRVVVVRGSGRAFSAGLDRRMFGGARVEGEPGLAEIALRGPDEGAALIAEFQEGFRWLRDPDRVTIAAVRGHAIGAGFQLALACDFRVAADDVLFCMAETSLGLVPDLGGTLPLVRLVGYSRAAELCLTGRRVGGEEALRTGLVNRVVPGAELDSAVDELVAQVLRPMPGAVRETLALLAHAAEGASAEEQLRAERVAQVRRLAELSALAEGSALAKGQALAEGSA</sequence>
<protein>
    <submittedName>
        <fullName evidence="5">Enoyl-CoA hydratase/carnithine racemase</fullName>
    </submittedName>
</protein>
<dbReference type="OrthoDB" id="341912at2"/>
<dbReference type="PANTHER" id="PTHR11941">
    <property type="entry name" value="ENOYL-COA HYDRATASE-RELATED"/>
    <property type="match status" value="1"/>
</dbReference>
<dbReference type="GO" id="GO:0016829">
    <property type="term" value="F:lyase activity"/>
    <property type="evidence" value="ECO:0007669"/>
    <property type="project" value="UniProtKB-KW"/>
</dbReference>
<evidence type="ECO:0000256" key="2">
    <source>
        <dbReference type="ARBA" id="ARBA00023098"/>
    </source>
</evidence>
<dbReference type="PROSITE" id="PS00166">
    <property type="entry name" value="ENOYL_COA_HYDRATASE"/>
    <property type="match status" value="1"/>
</dbReference>
<comment type="similarity">
    <text evidence="1 4">Belongs to the enoyl-CoA hydratase/isomerase family.</text>
</comment>
<comment type="caution">
    <text evidence="5">The sequence shown here is derived from an EMBL/GenBank/DDBJ whole genome shotgun (WGS) entry which is preliminary data.</text>
</comment>
<dbReference type="PANTHER" id="PTHR11941:SF169">
    <property type="entry name" value="(7AS)-7A-METHYL-1,5-DIOXO-2,3,5,6,7,7A-HEXAHYDRO-1H-INDENE-CARBOXYL-COA HYDROLASE"/>
    <property type="match status" value="1"/>
</dbReference>
<dbReference type="AlphaFoldDB" id="A0A495W3L6"/>
<dbReference type="CDD" id="cd06558">
    <property type="entry name" value="crotonase-like"/>
    <property type="match status" value="1"/>
</dbReference>